<dbReference type="InterPro" id="IPR037027">
    <property type="entry name" value="YqgF/RNaseH-like_dom_sf"/>
</dbReference>
<sequence length="158" mass="17905">MSKRLTQPREYTQSKPIQRLLLAVDPGREKSGVAIMTYDEAALVEKAIYPTAELEAHLLAVSSQYAAQLVELICGNGTNHKHVFHIIETLGNKLGIPAYLAEEAHTTELARKRYFEFHRPKGLKRLIPKGMLYPPVPVDDFTAWIIGEQYIFNLHKHA</sequence>
<dbReference type="AlphaFoldDB" id="A0A380NJ02"/>
<dbReference type="OrthoDB" id="5161at2"/>
<evidence type="ECO:0008006" key="3">
    <source>
        <dbReference type="Google" id="ProtNLM"/>
    </source>
</evidence>
<proteinExistence type="predicted"/>
<dbReference type="InterPro" id="IPR012337">
    <property type="entry name" value="RNaseH-like_sf"/>
</dbReference>
<dbReference type="Gene3D" id="3.30.420.140">
    <property type="entry name" value="YqgF/RNase H-like domain"/>
    <property type="match status" value="1"/>
</dbReference>
<keyword evidence="2" id="KW-1185">Reference proteome</keyword>
<accession>A0A380NJ02</accession>
<organism evidence="1 2">
    <name type="scientific">Veillonella criceti</name>
    <dbReference type="NCBI Taxonomy" id="103891"/>
    <lineage>
        <taxon>Bacteria</taxon>
        <taxon>Bacillati</taxon>
        <taxon>Bacillota</taxon>
        <taxon>Negativicutes</taxon>
        <taxon>Veillonellales</taxon>
        <taxon>Veillonellaceae</taxon>
        <taxon>Veillonella</taxon>
    </lineage>
</organism>
<evidence type="ECO:0000313" key="1">
    <source>
        <dbReference type="EMBL" id="SUP42170.1"/>
    </source>
</evidence>
<dbReference type="SUPFAM" id="SSF53098">
    <property type="entry name" value="Ribonuclease H-like"/>
    <property type="match status" value="1"/>
</dbReference>
<reference evidence="1 2" key="1">
    <citation type="submission" date="2018-06" db="EMBL/GenBank/DDBJ databases">
        <authorList>
            <consortium name="Pathogen Informatics"/>
            <person name="Doyle S."/>
        </authorList>
    </citation>
    <scope>NUCLEOTIDE SEQUENCE [LARGE SCALE GENOMIC DNA]</scope>
    <source>
        <strain evidence="1 2">NCTC12020</strain>
    </source>
</reference>
<dbReference type="EMBL" id="UHIO01000001">
    <property type="protein sequence ID" value="SUP42170.1"/>
    <property type="molecule type" value="Genomic_DNA"/>
</dbReference>
<name>A0A380NJ02_9FIRM</name>
<gene>
    <name evidence="1" type="ORF">NCTC12020_00796</name>
</gene>
<dbReference type="Proteomes" id="UP000255367">
    <property type="component" value="Unassembled WGS sequence"/>
</dbReference>
<evidence type="ECO:0000313" key="2">
    <source>
        <dbReference type="Proteomes" id="UP000255367"/>
    </source>
</evidence>
<dbReference type="GO" id="GO:0006139">
    <property type="term" value="P:nucleobase-containing compound metabolic process"/>
    <property type="evidence" value="ECO:0007669"/>
    <property type="project" value="InterPro"/>
</dbReference>
<dbReference type="RefSeq" id="WP_115310010.1">
    <property type="nucleotide sequence ID" value="NZ_UHIO01000001.1"/>
</dbReference>
<protein>
    <recommendedName>
        <fullName evidence="3">YqgF/RNase H-like domain-containing protein</fullName>
    </recommendedName>
</protein>